<dbReference type="InterPro" id="IPR023606">
    <property type="entry name" value="CoA-Trfase_III_dom_1_sf"/>
</dbReference>
<protein>
    <submittedName>
        <fullName evidence="2">Alpha-methylacyl-CoA racemase</fullName>
        <ecNumber evidence="2">5.1.99.4</ecNumber>
    </submittedName>
</protein>
<feature type="region of interest" description="Disordered" evidence="1">
    <location>
        <begin position="346"/>
        <end position="368"/>
    </location>
</feature>
<keyword evidence="2" id="KW-0413">Isomerase</keyword>
<dbReference type="AlphaFoldDB" id="A0A6J4HQE3"/>
<dbReference type="EMBL" id="CADCTF010000053">
    <property type="protein sequence ID" value="CAA9228211.1"/>
    <property type="molecule type" value="Genomic_DNA"/>
</dbReference>
<accession>A0A6J4HQE3</accession>
<dbReference type="EC" id="5.1.99.4" evidence="2"/>
<dbReference type="PANTHER" id="PTHR48228">
    <property type="entry name" value="SUCCINYL-COA--D-CITRAMALATE COA-TRANSFERASE"/>
    <property type="match status" value="1"/>
</dbReference>
<name>A0A6J4HQE3_9ACTN</name>
<dbReference type="InterPro" id="IPR044855">
    <property type="entry name" value="CoA-Trfase_III_dom3_sf"/>
</dbReference>
<dbReference type="GO" id="GO:0008111">
    <property type="term" value="F:alpha-methylacyl-CoA racemase activity"/>
    <property type="evidence" value="ECO:0007669"/>
    <property type="project" value="UniProtKB-EC"/>
</dbReference>
<dbReference type="Gene3D" id="3.30.1540.10">
    <property type="entry name" value="formyl-coa transferase, domain 3"/>
    <property type="match status" value="1"/>
</dbReference>
<dbReference type="SUPFAM" id="SSF89796">
    <property type="entry name" value="CoA-transferase family III (CaiB/BaiF)"/>
    <property type="match status" value="1"/>
</dbReference>
<dbReference type="InterPro" id="IPR003673">
    <property type="entry name" value="CoA-Trfase_fam_III"/>
</dbReference>
<organism evidence="2">
    <name type="scientific">uncultured Acidimicrobiales bacterium</name>
    <dbReference type="NCBI Taxonomy" id="310071"/>
    <lineage>
        <taxon>Bacteria</taxon>
        <taxon>Bacillati</taxon>
        <taxon>Actinomycetota</taxon>
        <taxon>Acidimicrobiia</taxon>
        <taxon>Acidimicrobiales</taxon>
        <taxon>environmental samples</taxon>
    </lineage>
</organism>
<sequence>MADIAPPPIVAPTGPLAGIRIVELASIGPGPFAAMLLSDMGADVLRVDRAQAVRGGDPSSPPADVLNRGRRSIGVDLKTKAGVEVVLRLVEEADALIEGLRPGVTERLGVGPDACLERNPRLVYGRMTGWGQDGPLAAAAGHDINYIALAGALHPIGRAGQAPVPPLNMVGDFGGGAMFLAFGVACALLEARTSGLGQVVDAAMVDGSATLTAMFHGMRARGGWTVERGTNVLDTGAHFYDVYETADGEHVAIGSIEPQFYAELLRLTGLADDADMQAQMARSAWPALRVKLADVFRQRTRAEWVQVMEGTDVCFAPVLSLEEAPEHPHLVARSTFTDVAGVVQPSPAPRFSRTPGAISRPPSHAGQHTAEALQDWGFTADEVASLREAQAVR</sequence>
<gene>
    <name evidence="2" type="ORF">AVDCRST_MAG50-1632</name>
</gene>
<dbReference type="PANTHER" id="PTHR48228:SF5">
    <property type="entry name" value="ALPHA-METHYLACYL-COA RACEMASE"/>
    <property type="match status" value="1"/>
</dbReference>
<evidence type="ECO:0000313" key="2">
    <source>
        <dbReference type="EMBL" id="CAA9228211.1"/>
    </source>
</evidence>
<dbReference type="Gene3D" id="3.40.50.10540">
    <property type="entry name" value="Crotonobetainyl-coa:carnitine coa-transferase, domain 1"/>
    <property type="match status" value="1"/>
</dbReference>
<evidence type="ECO:0000256" key="1">
    <source>
        <dbReference type="SAM" id="MobiDB-lite"/>
    </source>
</evidence>
<proteinExistence type="predicted"/>
<dbReference type="InterPro" id="IPR050509">
    <property type="entry name" value="CoA-transferase_III"/>
</dbReference>
<reference evidence="2" key="1">
    <citation type="submission" date="2020-02" db="EMBL/GenBank/DDBJ databases">
        <authorList>
            <person name="Meier V. D."/>
        </authorList>
    </citation>
    <scope>NUCLEOTIDE SEQUENCE</scope>
    <source>
        <strain evidence="2">AVDCRST_MAG50</strain>
    </source>
</reference>
<dbReference type="Pfam" id="PF02515">
    <property type="entry name" value="CoA_transf_3"/>
    <property type="match status" value="1"/>
</dbReference>